<dbReference type="CDD" id="cd06223">
    <property type="entry name" value="PRTases_typeI"/>
    <property type="match status" value="1"/>
</dbReference>
<dbReference type="InterPro" id="IPR051910">
    <property type="entry name" value="ComF/GntX_DNA_util-trans"/>
</dbReference>
<evidence type="ECO:0000256" key="1">
    <source>
        <dbReference type="ARBA" id="ARBA00008007"/>
    </source>
</evidence>
<dbReference type="Proteomes" id="UP000540656">
    <property type="component" value="Unassembled WGS sequence"/>
</dbReference>
<sequence>MLDSLIDSLIDLVTGSACAGCSRPGVLLCRDCEAALQGHVARTPPSPCPPGLRDPWSAGEYADVLRTLLLGHKEEHQFGLRRPLGHLLAAATAGLLQATGTPAGQQVLLVPVPSQPATVRARGHDATRVLARVAARQLRGRGYAAEPAHLLRVGRVRDQAGLDSRQRHANLTGSMSCRPAARAALSARGVRAWTVVVDDVLTTGATAREAQRALESAGVPVLGIATVAATRKRFVEERGTRGELSALPLVLTSPTD</sequence>
<proteinExistence type="inferred from homology"/>
<dbReference type="SUPFAM" id="SSF53271">
    <property type="entry name" value="PRTase-like"/>
    <property type="match status" value="1"/>
</dbReference>
<dbReference type="PANTHER" id="PTHR47505:SF1">
    <property type="entry name" value="DNA UTILIZATION PROTEIN YHGH"/>
    <property type="match status" value="1"/>
</dbReference>
<dbReference type="EMBL" id="JACCAA010000001">
    <property type="protein sequence ID" value="NYG60456.1"/>
    <property type="molecule type" value="Genomic_DNA"/>
</dbReference>
<dbReference type="GO" id="GO:0016757">
    <property type="term" value="F:glycosyltransferase activity"/>
    <property type="evidence" value="ECO:0007669"/>
    <property type="project" value="UniProtKB-KW"/>
</dbReference>
<keyword evidence="2" id="KW-0808">Transferase</keyword>
<dbReference type="RefSeq" id="WP_179503383.1">
    <property type="nucleotide sequence ID" value="NZ_JACCAA010000001.1"/>
</dbReference>
<gene>
    <name evidence="2" type="ORF">BJ980_003379</name>
</gene>
<evidence type="ECO:0000313" key="3">
    <source>
        <dbReference type="Proteomes" id="UP000540656"/>
    </source>
</evidence>
<comment type="similarity">
    <text evidence="1">Belongs to the ComF/GntX family.</text>
</comment>
<reference evidence="2 3" key="1">
    <citation type="submission" date="2020-07" db="EMBL/GenBank/DDBJ databases">
        <title>Sequencing the genomes of 1000 actinobacteria strains.</title>
        <authorList>
            <person name="Klenk H.-P."/>
        </authorList>
    </citation>
    <scope>NUCLEOTIDE SEQUENCE [LARGE SCALE GENOMIC DNA]</scope>
    <source>
        <strain evidence="2 3">DSM 23819</strain>
    </source>
</reference>
<dbReference type="PANTHER" id="PTHR47505">
    <property type="entry name" value="DNA UTILIZATION PROTEIN YHGH"/>
    <property type="match status" value="1"/>
</dbReference>
<dbReference type="AlphaFoldDB" id="A0A7Y9S196"/>
<name>A0A7Y9S196_9ACTN</name>
<dbReference type="InterPro" id="IPR029057">
    <property type="entry name" value="PRTase-like"/>
</dbReference>
<accession>A0A7Y9S196</accession>
<dbReference type="InterPro" id="IPR000836">
    <property type="entry name" value="PRTase_dom"/>
</dbReference>
<protein>
    <submittedName>
        <fullName evidence="2">Putative amidophosphoribosyltransferase</fullName>
    </submittedName>
</protein>
<keyword evidence="2" id="KW-0328">Glycosyltransferase</keyword>
<organism evidence="2 3">
    <name type="scientific">Nocardioides daedukensis</name>
    <dbReference type="NCBI Taxonomy" id="634462"/>
    <lineage>
        <taxon>Bacteria</taxon>
        <taxon>Bacillati</taxon>
        <taxon>Actinomycetota</taxon>
        <taxon>Actinomycetes</taxon>
        <taxon>Propionibacteriales</taxon>
        <taxon>Nocardioidaceae</taxon>
        <taxon>Nocardioides</taxon>
    </lineage>
</organism>
<keyword evidence="3" id="KW-1185">Reference proteome</keyword>
<evidence type="ECO:0000313" key="2">
    <source>
        <dbReference type="EMBL" id="NYG60456.1"/>
    </source>
</evidence>
<comment type="caution">
    <text evidence="2">The sequence shown here is derived from an EMBL/GenBank/DDBJ whole genome shotgun (WGS) entry which is preliminary data.</text>
</comment>
<dbReference type="Gene3D" id="3.40.50.2020">
    <property type="match status" value="1"/>
</dbReference>